<evidence type="ECO:0000256" key="1">
    <source>
        <dbReference type="SAM" id="Coils"/>
    </source>
</evidence>
<dbReference type="Pfam" id="PF10344">
    <property type="entry name" value="Hobbit"/>
    <property type="match status" value="1"/>
</dbReference>
<dbReference type="AlphaFoldDB" id="A0AA88LJ57"/>
<dbReference type="InterPro" id="IPR045167">
    <property type="entry name" value="Hobbit"/>
</dbReference>
<evidence type="ECO:0000313" key="3">
    <source>
        <dbReference type="EMBL" id="KAK2723735.1"/>
    </source>
</evidence>
<feature type="region of interest" description="Disordered" evidence="2">
    <location>
        <begin position="942"/>
        <end position="964"/>
    </location>
</feature>
<sequence>MKSRQPDLRPITLLYGSTLKWFENLKYILTGVSRPIRRGRIFNNLRKRKPNLSRHYKSIRLSLSLHRYDICYWMSYSMQRGVELRCGALTLSSEHNLLLVPCEDGLRRRPRAEWFISYMNCDLNDCEVYLQAALKDEEDPPLKIVVNKPIEKQYFLSVSRVSYGREVSVSSAVSYISGVGRNLPTHRLVVHDMKSAWTKSNREMVFALYDSLIKAKMLKENLSPDVLNVFRTESNPSPLKPRGRNMDPSHGLGSPIPATTIGASITTPSPITRLQSGHAAGMLKKLIAEADSSSVVFSEDPVADANEPALQGIAACQTDDVLHNNWLIEFVNSQVLLKGCETKGYLILSAAIAQLLNRVHEPVWKDQTLVSKTSWICNLEGLQYYATVSAGSKDDLETIMWLGVEHIGEKEVSHILDMVGSGQSVGGVVSETVGPSNDPDNTPIQLQRIVSRCKCDIFYVCYGDDNLDPAMLEDCYIPPPPLDDLSDIWTKRERAVDSLTLTHHDLNICTNSLQYAMVLDIINNLILYVEPHRKALMEKRQKIRFQLQLSNIEDQKKPIQQLQNQLSLLLSQLRRLEKESFFVNKALLENQSDEKLIKEIEALEKKESECKEIVNNVNEELAMLISCVQEAQLSANQKRVSRQSGGFVSLVRTQEICFKHAQWRLTETDGQLGIADLVLSNFLYTNNSKSDDSVEHTIELGYISVTNLLPNQVYREVLFPTDLNRKMPFDRQKALRVFSRDRAPVGGIHIKEHFEINIEPMTIALTRQFLMKMMLFCFPEKSRPADDEEVASSQKTSKSGSSSHLAGKSGSSNSKSYATPGKKGSSFYVPMESDVEKMKQRAEQNMVFTYIKIPQVPVKVSYKGLKEKNIIDIHEFSLLIPTIEYHNVTWTWLDFLISVRNTTKSELVHQVLKQKLRVRRRTTAEEEQKLQQEEDKARLLFGSQLVPGDSKSGKRGLFKSSKPK</sequence>
<organism evidence="3 4">
    <name type="scientific">Artemia franciscana</name>
    <name type="common">Brine shrimp</name>
    <name type="synonym">Artemia sanfranciscana</name>
    <dbReference type="NCBI Taxonomy" id="6661"/>
    <lineage>
        <taxon>Eukaryota</taxon>
        <taxon>Metazoa</taxon>
        <taxon>Ecdysozoa</taxon>
        <taxon>Arthropoda</taxon>
        <taxon>Crustacea</taxon>
        <taxon>Branchiopoda</taxon>
        <taxon>Anostraca</taxon>
        <taxon>Artemiidae</taxon>
        <taxon>Artemia</taxon>
    </lineage>
</organism>
<reference evidence="3" key="1">
    <citation type="submission" date="2023-07" db="EMBL/GenBank/DDBJ databases">
        <title>Chromosome-level genome assembly of Artemia franciscana.</title>
        <authorList>
            <person name="Jo E."/>
        </authorList>
    </citation>
    <scope>NUCLEOTIDE SEQUENCE</scope>
    <source>
        <tissue evidence="3">Whole body</tissue>
    </source>
</reference>
<accession>A0AA88LJ57</accession>
<evidence type="ECO:0008006" key="5">
    <source>
        <dbReference type="Google" id="ProtNLM"/>
    </source>
</evidence>
<feature type="compositionally biased region" description="Low complexity" evidence="2">
    <location>
        <begin position="792"/>
        <end position="814"/>
    </location>
</feature>
<keyword evidence="4" id="KW-1185">Reference proteome</keyword>
<comment type="caution">
    <text evidence="3">The sequence shown here is derived from an EMBL/GenBank/DDBJ whole genome shotgun (WGS) entry which is preliminary data.</text>
</comment>
<dbReference type="PANTHER" id="PTHR15678">
    <property type="entry name" value="ANTIGEN MLAA-22-RELATED"/>
    <property type="match status" value="1"/>
</dbReference>
<dbReference type="Proteomes" id="UP001187531">
    <property type="component" value="Unassembled WGS sequence"/>
</dbReference>
<evidence type="ECO:0000256" key="2">
    <source>
        <dbReference type="SAM" id="MobiDB-lite"/>
    </source>
</evidence>
<keyword evidence="1" id="KW-0175">Coiled coil</keyword>
<evidence type="ECO:0000313" key="4">
    <source>
        <dbReference type="Proteomes" id="UP001187531"/>
    </source>
</evidence>
<feature type="coiled-coil region" evidence="1">
    <location>
        <begin position="559"/>
        <end position="623"/>
    </location>
</feature>
<protein>
    <recommendedName>
        <fullName evidence="5">FMP27 C-terminal domain-containing protein</fullName>
    </recommendedName>
</protein>
<proteinExistence type="predicted"/>
<feature type="region of interest" description="Disordered" evidence="2">
    <location>
        <begin position="786"/>
        <end position="822"/>
    </location>
</feature>
<name>A0AA88LJ57_ARTSF</name>
<dbReference type="PANTHER" id="PTHR15678:SF6">
    <property type="entry name" value="BRIDGE-LIKE LIPID TRANSFER PROTEIN FAMILY MEMBER 2"/>
    <property type="match status" value="1"/>
</dbReference>
<gene>
    <name evidence="3" type="ORF">QYM36_002172</name>
</gene>
<dbReference type="EMBL" id="JAVRJZ010000004">
    <property type="protein sequence ID" value="KAK2723735.1"/>
    <property type="molecule type" value="Genomic_DNA"/>
</dbReference>
<feature type="compositionally biased region" description="Basic residues" evidence="2">
    <location>
        <begin position="953"/>
        <end position="964"/>
    </location>
</feature>